<dbReference type="GO" id="GO:0010181">
    <property type="term" value="F:FMN binding"/>
    <property type="evidence" value="ECO:0007669"/>
    <property type="project" value="InterPro"/>
</dbReference>
<dbReference type="InterPro" id="IPR013785">
    <property type="entry name" value="Aldolase_TIM"/>
</dbReference>
<dbReference type="Gene3D" id="3.20.20.70">
    <property type="entry name" value="Aldolase class I"/>
    <property type="match status" value="1"/>
</dbReference>
<keyword evidence="9" id="KW-1185">Reference proteome</keyword>
<accession>A0A166TYE6</accession>
<evidence type="ECO:0000256" key="3">
    <source>
        <dbReference type="ARBA" id="ARBA00022643"/>
    </source>
</evidence>
<dbReference type="SUPFAM" id="SSF51395">
    <property type="entry name" value="FMN-linked oxidoreductases"/>
    <property type="match status" value="1"/>
</dbReference>
<sequence>MSNINKPVPNADQYFSLNEPPIGTAYTDSNVYPQNEHIPLLFQPITLRNVTFKNRIFASPMCQYCSDNGHATDWHLVHIGGLASRGAAGICMEASAVVPEGRISPEDAGLWADSQIAPLARIVAFAHAQGAKIGIQLGHAGRKASTLASWVHSDVALSRSAGTHVAQADEGGWPDRVYSASAIPFAEGYPTPISMTEKDILDVEDAFIAAIERSEKAGFDFIEIHGAHGYLIHNFLSPLSNTRTDAYGGSLENRLHFPLRLAARARAAWSKPLFFRLSATDWAAGPERTDSAEWTQWGLEQSTILAAKLQQIGIDLVDVSSGGNWGAQQIPLAPGYQVPFAAHLKAALPGLKVGSVGLITDARQAEAILKEGKADVVFLARELLRDPHWPMRAAQELGVAVKAANQYERAWTRMLHPKKEAQPTSPQSAPPGKEVGKEQGM</sequence>
<dbReference type="AlphaFoldDB" id="A0A166TYE6"/>
<evidence type="ECO:0000313" key="9">
    <source>
        <dbReference type="Proteomes" id="UP000076532"/>
    </source>
</evidence>
<name>A0A166TYE6_9AGAM</name>
<dbReference type="InterPro" id="IPR044152">
    <property type="entry name" value="YqjM-like"/>
</dbReference>
<feature type="region of interest" description="Disordered" evidence="6">
    <location>
        <begin position="417"/>
        <end position="441"/>
    </location>
</feature>
<reference evidence="8 9" key="1">
    <citation type="journal article" date="2016" name="Mol. Biol. Evol.">
        <title>Comparative Genomics of Early-Diverging Mushroom-Forming Fungi Provides Insights into the Origins of Lignocellulose Decay Capabilities.</title>
        <authorList>
            <person name="Nagy L.G."/>
            <person name="Riley R."/>
            <person name="Tritt A."/>
            <person name="Adam C."/>
            <person name="Daum C."/>
            <person name="Floudas D."/>
            <person name="Sun H."/>
            <person name="Yadav J.S."/>
            <person name="Pangilinan J."/>
            <person name="Larsson K.H."/>
            <person name="Matsuura K."/>
            <person name="Barry K."/>
            <person name="Labutti K."/>
            <person name="Kuo R."/>
            <person name="Ohm R.A."/>
            <person name="Bhattacharya S.S."/>
            <person name="Shirouzu T."/>
            <person name="Yoshinaga Y."/>
            <person name="Martin F.M."/>
            <person name="Grigoriev I.V."/>
            <person name="Hibbett D.S."/>
        </authorList>
    </citation>
    <scope>NUCLEOTIDE SEQUENCE [LARGE SCALE GENOMIC DNA]</scope>
    <source>
        <strain evidence="8 9">CBS 109695</strain>
    </source>
</reference>
<proteinExistence type="predicted"/>
<evidence type="ECO:0000313" key="8">
    <source>
        <dbReference type="EMBL" id="KZP31118.1"/>
    </source>
</evidence>
<keyword evidence="2" id="KW-0285">Flavoprotein</keyword>
<evidence type="ECO:0000259" key="7">
    <source>
        <dbReference type="Pfam" id="PF00724"/>
    </source>
</evidence>
<keyword evidence="3" id="KW-0288">FMN</keyword>
<protein>
    <submittedName>
        <fullName evidence="8">FMN-linked oxidoreductase</fullName>
    </submittedName>
</protein>
<organism evidence="8 9">
    <name type="scientific">Athelia psychrophila</name>
    <dbReference type="NCBI Taxonomy" id="1759441"/>
    <lineage>
        <taxon>Eukaryota</taxon>
        <taxon>Fungi</taxon>
        <taxon>Dikarya</taxon>
        <taxon>Basidiomycota</taxon>
        <taxon>Agaricomycotina</taxon>
        <taxon>Agaricomycetes</taxon>
        <taxon>Agaricomycetidae</taxon>
        <taxon>Atheliales</taxon>
        <taxon>Atheliaceae</taxon>
        <taxon>Athelia</taxon>
    </lineage>
</organism>
<dbReference type="GO" id="GO:0050661">
    <property type="term" value="F:NADP binding"/>
    <property type="evidence" value="ECO:0007669"/>
    <property type="project" value="InterPro"/>
</dbReference>
<dbReference type="EMBL" id="KV417490">
    <property type="protein sequence ID" value="KZP31118.1"/>
    <property type="molecule type" value="Genomic_DNA"/>
</dbReference>
<dbReference type="GO" id="GO:0003959">
    <property type="term" value="F:NADPH dehydrogenase activity"/>
    <property type="evidence" value="ECO:0007669"/>
    <property type="project" value="InterPro"/>
</dbReference>
<evidence type="ECO:0000256" key="1">
    <source>
        <dbReference type="ARBA" id="ARBA00001917"/>
    </source>
</evidence>
<dbReference type="Proteomes" id="UP000076532">
    <property type="component" value="Unassembled WGS sequence"/>
</dbReference>
<dbReference type="Pfam" id="PF00724">
    <property type="entry name" value="Oxidored_FMN"/>
    <property type="match status" value="1"/>
</dbReference>
<dbReference type="InterPro" id="IPR001155">
    <property type="entry name" value="OxRdtase_FMN_N"/>
</dbReference>
<evidence type="ECO:0000256" key="4">
    <source>
        <dbReference type="ARBA" id="ARBA00022857"/>
    </source>
</evidence>
<feature type="domain" description="NADH:flavin oxidoreductase/NADH oxidase N-terminal" evidence="7">
    <location>
        <begin position="41"/>
        <end position="397"/>
    </location>
</feature>
<evidence type="ECO:0000256" key="5">
    <source>
        <dbReference type="ARBA" id="ARBA00023002"/>
    </source>
</evidence>
<dbReference type="PANTHER" id="PTHR43303">
    <property type="entry name" value="NADPH DEHYDROGENASE C23G7.10C-RELATED"/>
    <property type="match status" value="1"/>
</dbReference>
<dbReference type="PANTHER" id="PTHR43303:SF4">
    <property type="entry name" value="NADPH DEHYDROGENASE C23G7.10C-RELATED"/>
    <property type="match status" value="1"/>
</dbReference>
<comment type="cofactor">
    <cofactor evidence="1">
        <name>FMN</name>
        <dbReference type="ChEBI" id="CHEBI:58210"/>
    </cofactor>
</comment>
<keyword evidence="4" id="KW-0521">NADP</keyword>
<evidence type="ECO:0000256" key="2">
    <source>
        <dbReference type="ARBA" id="ARBA00022630"/>
    </source>
</evidence>
<dbReference type="OrthoDB" id="72788at2759"/>
<gene>
    <name evidence="8" type="ORF">FIBSPDRAFT_724734</name>
</gene>
<keyword evidence="5" id="KW-0560">Oxidoreductase</keyword>
<dbReference type="CDD" id="cd02932">
    <property type="entry name" value="OYE_YqiM_FMN"/>
    <property type="match status" value="1"/>
</dbReference>
<dbReference type="STRING" id="436010.A0A166TYE6"/>
<evidence type="ECO:0000256" key="6">
    <source>
        <dbReference type="SAM" id="MobiDB-lite"/>
    </source>
</evidence>